<dbReference type="EMBL" id="JADKMA010000111">
    <property type="protein sequence ID" value="MBO8194116.1"/>
    <property type="molecule type" value="Genomic_DNA"/>
</dbReference>
<name>A0ABS3XFP1_9ACTN</name>
<protein>
    <submittedName>
        <fullName evidence="1">Uncharacterized protein</fullName>
    </submittedName>
</protein>
<evidence type="ECO:0000313" key="2">
    <source>
        <dbReference type="Proteomes" id="UP001519064"/>
    </source>
</evidence>
<keyword evidence="2" id="KW-1185">Reference proteome</keyword>
<organism evidence="1 2">
    <name type="scientific">Streptomyces oryzae</name>
    <dbReference type="NCBI Taxonomy" id="1434886"/>
    <lineage>
        <taxon>Bacteria</taxon>
        <taxon>Bacillati</taxon>
        <taxon>Actinomycetota</taxon>
        <taxon>Actinomycetes</taxon>
        <taxon>Kitasatosporales</taxon>
        <taxon>Streptomycetaceae</taxon>
        <taxon>Streptomyces</taxon>
    </lineage>
</organism>
<sequence length="106" mass="11724">MKNGSYFPGRGTLVEMTFLKGKAAGIVEERVRFILRMLEQRDLPVRASEHVRITGTDDMTALAHWMDKVLTVADVSELFDDIPPDDDVTVSRGTVPLPLPAKADQG</sequence>
<proteinExistence type="predicted"/>
<reference evidence="1 2" key="1">
    <citation type="submission" date="2020-11" db="EMBL/GenBank/DDBJ databases">
        <title>Streptomyces spirodelae sp. nov., isolated from duckweed.</title>
        <authorList>
            <person name="Saimee Y."/>
            <person name="Duangmal K."/>
        </authorList>
    </citation>
    <scope>NUCLEOTIDE SEQUENCE [LARGE SCALE GENOMIC DNA]</scope>
    <source>
        <strain evidence="1 2">S16-07</strain>
    </source>
</reference>
<dbReference type="RefSeq" id="WP_209241224.1">
    <property type="nucleotide sequence ID" value="NZ_JADKMA010000111.1"/>
</dbReference>
<dbReference type="Proteomes" id="UP001519064">
    <property type="component" value="Unassembled WGS sequence"/>
</dbReference>
<gene>
    <name evidence="1" type="ORF">ITI46_20990</name>
</gene>
<accession>A0ABS3XFP1</accession>
<evidence type="ECO:0000313" key="1">
    <source>
        <dbReference type="EMBL" id="MBO8194116.1"/>
    </source>
</evidence>
<comment type="caution">
    <text evidence="1">The sequence shown here is derived from an EMBL/GenBank/DDBJ whole genome shotgun (WGS) entry which is preliminary data.</text>
</comment>